<dbReference type="SUPFAM" id="SSF141000">
    <property type="entry name" value="Glu-tRNAGln amidotransferase C subunit"/>
    <property type="match status" value="1"/>
</dbReference>
<dbReference type="EMBL" id="MHKN01000017">
    <property type="protein sequence ID" value="OGY92419.1"/>
    <property type="molecule type" value="Genomic_DNA"/>
</dbReference>
<dbReference type="NCBIfam" id="TIGR00135">
    <property type="entry name" value="gatC"/>
    <property type="match status" value="1"/>
</dbReference>
<dbReference type="AlphaFoldDB" id="A0A1G2BUZ0"/>
<dbReference type="Gene3D" id="1.10.20.60">
    <property type="entry name" value="Glu-tRNAGln amidotransferase C subunit, N-terminal domain"/>
    <property type="match status" value="1"/>
</dbReference>
<gene>
    <name evidence="1" type="ORF">A3B31_03865</name>
</gene>
<dbReference type="Proteomes" id="UP000177349">
    <property type="component" value="Unassembled WGS sequence"/>
</dbReference>
<dbReference type="GO" id="GO:0006450">
    <property type="term" value="P:regulation of translational fidelity"/>
    <property type="evidence" value="ECO:0007669"/>
    <property type="project" value="InterPro"/>
</dbReference>
<sequence length="101" mass="11215">MSSQPISEETVKKIATLARLDLTPDEVHAAAGELGKILAYVDRLSSVKTGGIEPFHAGARPLVALREDRSDYFKDREVLLPKPYFEDDLLVTKGVFTKENQ</sequence>
<dbReference type="PANTHER" id="PTHR15004">
    <property type="entry name" value="GLUTAMYL-TRNA(GLN) AMIDOTRANSFERASE SUBUNIT C, MITOCHONDRIAL"/>
    <property type="match status" value="1"/>
</dbReference>
<dbReference type="GO" id="GO:0070681">
    <property type="term" value="P:glutaminyl-tRNAGln biosynthesis via transamidation"/>
    <property type="evidence" value="ECO:0007669"/>
    <property type="project" value="TreeGrafter"/>
</dbReference>
<organism evidence="1 2">
    <name type="scientific">Candidatus Komeilibacteria bacterium RIFCSPLOWO2_01_FULL_53_11</name>
    <dbReference type="NCBI Taxonomy" id="1798552"/>
    <lineage>
        <taxon>Bacteria</taxon>
        <taxon>Candidatus Komeiliibacteriota</taxon>
    </lineage>
</organism>
<accession>A0A1G2BUZ0</accession>
<proteinExistence type="predicted"/>
<comment type="caution">
    <text evidence="1">The sequence shown here is derived from an EMBL/GenBank/DDBJ whole genome shotgun (WGS) entry which is preliminary data.</text>
</comment>
<protein>
    <recommendedName>
        <fullName evidence="3">Asp/Glu-ADT subunit C</fullName>
    </recommendedName>
</protein>
<evidence type="ECO:0008006" key="3">
    <source>
        <dbReference type="Google" id="ProtNLM"/>
    </source>
</evidence>
<reference evidence="1 2" key="1">
    <citation type="journal article" date="2016" name="Nat. Commun.">
        <title>Thousands of microbial genomes shed light on interconnected biogeochemical processes in an aquifer system.</title>
        <authorList>
            <person name="Anantharaman K."/>
            <person name="Brown C.T."/>
            <person name="Hug L.A."/>
            <person name="Sharon I."/>
            <person name="Castelle C.J."/>
            <person name="Probst A.J."/>
            <person name="Thomas B.C."/>
            <person name="Singh A."/>
            <person name="Wilkins M.J."/>
            <person name="Karaoz U."/>
            <person name="Brodie E.L."/>
            <person name="Williams K.H."/>
            <person name="Hubbard S.S."/>
            <person name="Banfield J.F."/>
        </authorList>
    </citation>
    <scope>NUCLEOTIDE SEQUENCE [LARGE SCALE GENOMIC DNA]</scope>
</reference>
<dbReference type="InterPro" id="IPR003837">
    <property type="entry name" value="GatC"/>
</dbReference>
<dbReference type="InterPro" id="IPR036113">
    <property type="entry name" value="Asp/Glu-ADT_sf_sub_c"/>
</dbReference>
<dbReference type="Pfam" id="PF02686">
    <property type="entry name" value="GatC"/>
    <property type="match status" value="1"/>
</dbReference>
<evidence type="ECO:0000313" key="2">
    <source>
        <dbReference type="Proteomes" id="UP000177349"/>
    </source>
</evidence>
<name>A0A1G2BUZ0_9BACT</name>
<evidence type="ECO:0000313" key="1">
    <source>
        <dbReference type="EMBL" id="OGY92419.1"/>
    </source>
</evidence>
<dbReference type="PANTHER" id="PTHR15004:SF0">
    <property type="entry name" value="GLUTAMYL-TRNA(GLN) AMIDOTRANSFERASE SUBUNIT C, MITOCHONDRIAL"/>
    <property type="match status" value="1"/>
</dbReference>